<dbReference type="SUPFAM" id="SSF54211">
    <property type="entry name" value="Ribosomal protein S5 domain 2-like"/>
    <property type="match status" value="1"/>
</dbReference>
<dbReference type="InterPro" id="IPR020575">
    <property type="entry name" value="Hsp90_N"/>
</dbReference>
<keyword evidence="5" id="KW-0346">Stress response</keyword>
<dbReference type="PROSITE" id="PS00298">
    <property type="entry name" value="HSP90"/>
    <property type="match status" value="1"/>
</dbReference>
<dbReference type="InterPro" id="IPR019805">
    <property type="entry name" value="Heat_shock_protein_90_CS"/>
</dbReference>
<evidence type="ECO:0000256" key="3">
    <source>
        <dbReference type="ARBA" id="ARBA00022840"/>
    </source>
</evidence>
<dbReference type="Gene3D" id="3.40.50.11260">
    <property type="match status" value="1"/>
</dbReference>
<evidence type="ECO:0000313" key="9">
    <source>
        <dbReference type="Proteomes" id="UP000831782"/>
    </source>
</evidence>
<dbReference type="InterPro" id="IPR036890">
    <property type="entry name" value="HATPase_C_sf"/>
</dbReference>
<gene>
    <name evidence="5 8" type="primary">htpG</name>
    <name evidence="8" type="ORF">MUN88_18670</name>
</gene>
<proteinExistence type="inferred from homology"/>
<dbReference type="Gene3D" id="3.30.565.10">
    <property type="entry name" value="Histidine kinase-like ATPase, C-terminal domain"/>
    <property type="match status" value="1"/>
</dbReference>
<dbReference type="PRINTS" id="PR00775">
    <property type="entry name" value="HEATSHOCK90"/>
</dbReference>
<dbReference type="SUPFAM" id="SSF55874">
    <property type="entry name" value="ATPase domain of HSP90 chaperone/DNA topoisomerase II/histidine kinase"/>
    <property type="match status" value="1"/>
</dbReference>
<dbReference type="NCBIfam" id="NF003555">
    <property type="entry name" value="PRK05218.1"/>
    <property type="match status" value="1"/>
</dbReference>
<evidence type="ECO:0000256" key="1">
    <source>
        <dbReference type="ARBA" id="ARBA00008239"/>
    </source>
</evidence>
<keyword evidence="4 5" id="KW-0143">Chaperone</keyword>
<feature type="domain" description="Histidine kinase/HSP90-like ATPase" evidence="7">
    <location>
        <begin position="24"/>
        <end position="177"/>
    </location>
</feature>
<dbReference type="Gene3D" id="1.20.120.790">
    <property type="entry name" value="Heat shock protein 90, C-terminal domain"/>
    <property type="match status" value="1"/>
</dbReference>
<dbReference type="SMART" id="SM00387">
    <property type="entry name" value="HATPase_c"/>
    <property type="match status" value="1"/>
</dbReference>
<name>A0ABY4EUG3_9BACI</name>
<evidence type="ECO:0000259" key="7">
    <source>
        <dbReference type="SMART" id="SM00387"/>
    </source>
</evidence>
<evidence type="ECO:0000256" key="4">
    <source>
        <dbReference type="ARBA" id="ARBA00023186"/>
    </source>
</evidence>
<keyword evidence="9" id="KW-1185">Reference proteome</keyword>
<dbReference type="RefSeq" id="WP_244718012.1">
    <property type="nucleotide sequence ID" value="NZ_CP095072.1"/>
</dbReference>
<feature type="compositionally biased region" description="Basic and acidic residues" evidence="6">
    <location>
        <begin position="497"/>
        <end position="510"/>
    </location>
</feature>
<comment type="similarity">
    <text evidence="1 5">Belongs to the heat shock protein 90 family.</text>
</comment>
<dbReference type="InterPro" id="IPR003594">
    <property type="entry name" value="HATPase_dom"/>
</dbReference>
<dbReference type="SUPFAM" id="SSF110942">
    <property type="entry name" value="HSP90 C-terminal domain"/>
    <property type="match status" value="1"/>
</dbReference>
<dbReference type="InterPro" id="IPR020568">
    <property type="entry name" value="Ribosomal_Su5_D2-typ_SF"/>
</dbReference>
<dbReference type="Proteomes" id="UP000831782">
    <property type="component" value="Chromosome"/>
</dbReference>
<dbReference type="Pfam" id="PF13589">
    <property type="entry name" value="HATPase_c_3"/>
    <property type="match status" value="1"/>
</dbReference>
<evidence type="ECO:0000256" key="5">
    <source>
        <dbReference type="HAMAP-Rule" id="MF_00505"/>
    </source>
</evidence>
<dbReference type="EMBL" id="CP095072">
    <property type="protein sequence ID" value="UOQ48053.1"/>
    <property type="molecule type" value="Genomic_DNA"/>
</dbReference>
<dbReference type="InterPro" id="IPR001404">
    <property type="entry name" value="Hsp90_fam"/>
</dbReference>
<keyword evidence="2 5" id="KW-0547">Nucleotide-binding</keyword>
<evidence type="ECO:0000313" key="8">
    <source>
        <dbReference type="EMBL" id="UOQ48053.1"/>
    </source>
</evidence>
<reference evidence="8 9" key="1">
    <citation type="submission" date="2022-04" db="EMBL/GenBank/DDBJ databases">
        <title>Gracilibacillus sp. isolated from saltern.</title>
        <authorList>
            <person name="Won M."/>
            <person name="Lee C.-M."/>
            <person name="Woen H.-Y."/>
            <person name="Kwon S.-W."/>
        </authorList>
    </citation>
    <scope>NUCLEOTIDE SEQUENCE [LARGE SCALE GENOMIC DNA]</scope>
    <source>
        <strain evidence="8 9">SSWR10-1</strain>
    </source>
</reference>
<protein>
    <recommendedName>
        <fullName evidence="5">Chaperone protein HtpG</fullName>
    </recommendedName>
    <alternativeName>
        <fullName evidence="5">Heat shock protein HtpG</fullName>
    </alternativeName>
    <alternativeName>
        <fullName evidence="5">High temperature protein G</fullName>
    </alternativeName>
</protein>
<feature type="region of interest" description="C" evidence="5">
    <location>
        <begin position="553"/>
        <end position="626"/>
    </location>
</feature>
<feature type="region of interest" description="Disordered" evidence="6">
    <location>
        <begin position="487"/>
        <end position="510"/>
    </location>
</feature>
<comment type="subunit">
    <text evidence="5">Homodimer.</text>
</comment>
<dbReference type="CDD" id="cd16927">
    <property type="entry name" value="HATPase_Hsp90-like"/>
    <property type="match status" value="1"/>
</dbReference>
<dbReference type="InterPro" id="IPR037196">
    <property type="entry name" value="HSP90_C"/>
</dbReference>
<accession>A0ABY4EUG3</accession>
<dbReference type="Pfam" id="PF00183">
    <property type="entry name" value="HSP90"/>
    <property type="match status" value="1"/>
</dbReference>
<keyword evidence="5" id="KW-0963">Cytoplasm</keyword>
<comment type="caution">
    <text evidence="5">Lacks conserved residue(s) required for the propagation of feature annotation.</text>
</comment>
<dbReference type="PIRSF" id="PIRSF002583">
    <property type="entry name" value="Hsp90"/>
    <property type="match status" value="1"/>
</dbReference>
<organism evidence="8 9">
    <name type="scientific">Gracilibacillus caseinilyticus</name>
    <dbReference type="NCBI Taxonomy" id="2932256"/>
    <lineage>
        <taxon>Bacteria</taxon>
        <taxon>Bacillati</taxon>
        <taxon>Bacillota</taxon>
        <taxon>Bacilli</taxon>
        <taxon>Bacillales</taxon>
        <taxon>Bacillaceae</taxon>
        <taxon>Gracilibacillus</taxon>
    </lineage>
</organism>
<evidence type="ECO:0000256" key="6">
    <source>
        <dbReference type="SAM" id="MobiDB-lite"/>
    </source>
</evidence>
<feature type="region of interest" description="A; substrate-binding" evidence="5">
    <location>
        <begin position="1"/>
        <end position="341"/>
    </location>
</feature>
<comment type="function">
    <text evidence="5">Molecular chaperone. Has ATPase activity.</text>
</comment>
<comment type="subcellular location">
    <subcellularLocation>
        <location evidence="5">Cytoplasm</location>
    </subcellularLocation>
</comment>
<keyword evidence="3 5" id="KW-0067">ATP-binding</keyword>
<dbReference type="Gene3D" id="3.30.230.80">
    <property type="match status" value="1"/>
</dbReference>
<dbReference type="HAMAP" id="MF_00505">
    <property type="entry name" value="HSP90"/>
    <property type="match status" value="1"/>
</dbReference>
<evidence type="ECO:0000256" key="2">
    <source>
        <dbReference type="ARBA" id="ARBA00022741"/>
    </source>
</evidence>
<dbReference type="PANTHER" id="PTHR11528">
    <property type="entry name" value="HEAT SHOCK PROTEIN 90 FAMILY MEMBER"/>
    <property type="match status" value="1"/>
</dbReference>
<sequence>MEKKQFQAESKRLLEMMVHSIYSQKEIFLRELISNASDAIDKIYYKALTDDSISFNQDDYYIRVEADKDNRTLTVTDTGIGMTKEEIEDNLGTIAKSGSLAFKKEIEMKDGQEIIGQFGVGFYSSFMVADKVTVYTRALHSDEGYKWVSDGTDGYTIEPFDKKEVGTEIIIELKQNEDEENYDEYLEEYKLKSIIKKYSDFIRYPIKMDITEQKPKADNEDELVDVTEEQTVNSMIPIWRKNKQELTDEDYESFYQEKHFGFDQPLSHLHISVDGMVRFQSILYIPQQPPFNYYSQDYEKGLELYSNGVLIMDKCADLLPDHFSFVRGIVDSEDLSLNISREILQQDRQVNLIAKNLEKKIKNHLQSMLKNDREKYERFFDAFGRQLKYGAYADFGANKDKLKDLLLFYSSTEEKLVTLKEYRDRMPEDQEHIYYATGESHARIEKLPQTEMVKDKGYEILYFTDEVDEFVIKMLMNYDEKEFKNVSSGDLDLEDEETKKEAEKQKEEHKDLLSEMKEILGDKVKDVKLSTRLKSHPVCLSADGDVSIEMEKVLSQMPDNQNIQASKVLEINNKHDIFQALVNAHQSDKDKVKLYTNILYNQALLIEGLPIEDPVALTNDMCKVMV</sequence>